<dbReference type="EMBL" id="JARJLG010000202">
    <property type="protein sequence ID" value="KAJ7728822.1"/>
    <property type="molecule type" value="Genomic_DNA"/>
</dbReference>
<organism evidence="3 4">
    <name type="scientific">Mycena maculata</name>
    <dbReference type="NCBI Taxonomy" id="230809"/>
    <lineage>
        <taxon>Eukaryota</taxon>
        <taxon>Fungi</taxon>
        <taxon>Dikarya</taxon>
        <taxon>Basidiomycota</taxon>
        <taxon>Agaricomycotina</taxon>
        <taxon>Agaricomycetes</taxon>
        <taxon>Agaricomycetidae</taxon>
        <taxon>Agaricales</taxon>
        <taxon>Marasmiineae</taxon>
        <taxon>Mycenaceae</taxon>
        <taxon>Mycena</taxon>
    </lineage>
</organism>
<keyword evidence="4" id="KW-1185">Reference proteome</keyword>
<gene>
    <name evidence="3" type="ORF">DFH07DRAFT_220466</name>
</gene>
<sequence length="155" mass="17970">MHTRRCAAGILPFTRPPASFYPSGFCWAAFFVHSFILFSILTTFRVSPRNRTSCVILDPSFFKNRIHRESNRLLYDSLYSVSLNPRAAYFRFFFQARPPPPILCTPRPPAQAEHITCQRVVEFLHAPPRNPPHPVHRRDSSHSPSSRHREGCTRH</sequence>
<evidence type="ECO:0000256" key="1">
    <source>
        <dbReference type="SAM" id="MobiDB-lite"/>
    </source>
</evidence>
<keyword evidence="2" id="KW-1133">Transmembrane helix</keyword>
<name>A0AAD7MSH3_9AGAR</name>
<feature type="transmembrane region" description="Helical" evidence="2">
    <location>
        <begin position="20"/>
        <end position="41"/>
    </location>
</feature>
<feature type="compositionally biased region" description="Basic and acidic residues" evidence="1">
    <location>
        <begin position="137"/>
        <end position="155"/>
    </location>
</feature>
<dbReference type="AlphaFoldDB" id="A0AAD7MSH3"/>
<proteinExistence type="predicted"/>
<keyword evidence="2" id="KW-0812">Transmembrane</keyword>
<comment type="caution">
    <text evidence="3">The sequence shown here is derived from an EMBL/GenBank/DDBJ whole genome shotgun (WGS) entry which is preliminary data.</text>
</comment>
<feature type="region of interest" description="Disordered" evidence="1">
    <location>
        <begin position="127"/>
        <end position="155"/>
    </location>
</feature>
<evidence type="ECO:0000313" key="4">
    <source>
        <dbReference type="Proteomes" id="UP001215280"/>
    </source>
</evidence>
<evidence type="ECO:0000256" key="2">
    <source>
        <dbReference type="SAM" id="Phobius"/>
    </source>
</evidence>
<evidence type="ECO:0000313" key="3">
    <source>
        <dbReference type="EMBL" id="KAJ7728822.1"/>
    </source>
</evidence>
<protein>
    <submittedName>
        <fullName evidence="3">Uncharacterized protein</fullName>
    </submittedName>
</protein>
<keyword evidence="2" id="KW-0472">Membrane</keyword>
<dbReference type="Proteomes" id="UP001215280">
    <property type="component" value="Unassembled WGS sequence"/>
</dbReference>
<reference evidence="3" key="1">
    <citation type="submission" date="2023-03" db="EMBL/GenBank/DDBJ databases">
        <title>Massive genome expansion in bonnet fungi (Mycena s.s.) driven by repeated elements and novel gene families across ecological guilds.</title>
        <authorList>
            <consortium name="Lawrence Berkeley National Laboratory"/>
            <person name="Harder C.B."/>
            <person name="Miyauchi S."/>
            <person name="Viragh M."/>
            <person name="Kuo A."/>
            <person name="Thoen E."/>
            <person name="Andreopoulos B."/>
            <person name="Lu D."/>
            <person name="Skrede I."/>
            <person name="Drula E."/>
            <person name="Henrissat B."/>
            <person name="Morin E."/>
            <person name="Kohler A."/>
            <person name="Barry K."/>
            <person name="LaButti K."/>
            <person name="Morin E."/>
            <person name="Salamov A."/>
            <person name="Lipzen A."/>
            <person name="Mereny Z."/>
            <person name="Hegedus B."/>
            <person name="Baldrian P."/>
            <person name="Stursova M."/>
            <person name="Weitz H."/>
            <person name="Taylor A."/>
            <person name="Grigoriev I.V."/>
            <person name="Nagy L.G."/>
            <person name="Martin F."/>
            <person name="Kauserud H."/>
        </authorList>
    </citation>
    <scope>NUCLEOTIDE SEQUENCE</scope>
    <source>
        <strain evidence="3">CBHHK188m</strain>
    </source>
</reference>
<accession>A0AAD7MSH3</accession>